<organism evidence="1 2">
    <name type="scientific">Pyrocoelia pectoralis</name>
    <dbReference type="NCBI Taxonomy" id="417401"/>
    <lineage>
        <taxon>Eukaryota</taxon>
        <taxon>Metazoa</taxon>
        <taxon>Ecdysozoa</taxon>
        <taxon>Arthropoda</taxon>
        <taxon>Hexapoda</taxon>
        <taxon>Insecta</taxon>
        <taxon>Pterygota</taxon>
        <taxon>Neoptera</taxon>
        <taxon>Endopterygota</taxon>
        <taxon>Coleoptera</taxon>
        <taxon>Polyphaga</taxon>
        <taxon>Elateriformia</taxon>
        <taxon>Elateroidea</taxon>
        <taxon>Lampyridae</taxon>
        <taxon>Lampyrinae</taxon>
        <taxon>Pyrocoelia</taxon>
    </lineage>
</organism>
<proteinExistence type="predicted"/>
<evidence type="ECO:0000313" key="1">
    <source>
        <dbReference type="EMBL" id="KAK5649419.1"/>
    </source>
</evidence>
<accession>A0AAN7VRK7</accession>
<reference evidence="1 2" key="1">
    <citation type="journal article" date="2024" name="Insects">
        <title>An Improved Chromosome-Level Genome Assembly of the Firefly Pyrocoelia pectoralis.</title>
        <authorList>
            <person name="Fu X."/>
            <person name="Meyer-Rochow V.B."/>
            <person name="Ballantyne L."/>
            <person name="Zhu X."/>
        </authorList>
    </citation>
    <scope>NUCLEOTIDE SEQUENCE [LARGE SCALE GENOMIC DNA]</scope>
    <source>
        <strain evidence="1">XCY_ONT2</strain>
    </source>
</reference>
<protein>
    <submittedName>
        <fullName evidence="1">Uncharacterized protein</fullName>
    </submittedName>
</protein>
<gene>
    <name evidence="1" type="ORF">RI129_000448</name>
</gene>
<dbReference type="AlphaFoldDB" id="A0AAN7VRK7"/>
<dbReference type="Proteomes" id="UP001329430">
    <property type="component" value="Chromosome 1"/>
</dbReference>
<name>A0AAN7VRK7_9COLE</name>
<evidence type="ECO:0000313" key="2">
    <source>
        <dbReference type="Proteomes" id="UP001329430"/>
    </source>
</evidence>
<keyword evidence="2" id="KW-1185">Reference proteome</keyword>
<comment type="caution">
    <text evidence="1">The sequence shown here is derived from an EMBL/GenBank/DDBJ whole genome shotgun (WGS) entry which is preliminary data.</text>
</comment>
<dbReference type="EMBL" id="JAVRBK010000001">
    <property type="protein sequence ID" value="KAK5649419.1"/>
    <property type="molecule type" value="Genomic_DNA"/>
</dbReference>
<sequence>MSSELQGKIANKNGKFKRKFYFPCSSIFKSHPFKRRKKGTKSWIKIGNSFGNGKRVPPISCEKTTRERNIEIISSSPPLSYTCRKERVSPVLKFSRDKCSIMKESSPPLKCSYSKLERISPVINNKVTFNYNFHISDNELSNSETSFGINCCEQSVVSSNDITEFLSQDCSIMEFNDTEPHTCDLQQLYYNPPVKKKKSYKKNGLAFALQKALLRKSAQLTFWEHELEHNKGINIEDDSTLSLKIHHRWTEYGIHLFECENVKLTESNICLVLLGFGVSKNISTNVNRIKIYSPYLTKSVDYKGSSRLCYYNVSKIT</sequence>